<feature type="region of interest" description="Disordered" evidence="1">
    <location>
        <begin position="1"/>
        <end position="26"/>
    </location>
</feature>
<name>A0A1G7HAF1_9BACT</name>
<dbReference type="AlphaFoldDB" id="A0A1G7HAF1"/>
<reference evidence="3" key="1">
    <citation type="submission" date="2016-10" db="EMBL/GenBank/DDBJ databases">
        <authorList>
            <person name="Varghese N."/>
            <person name="Submissions S."/>
        </authorList>
    </citation>
    <scope>NUCLEOTIDE SEQUENCE [LARGE SCALE GENOMIC DNA]</scope>
    <source>
        <strain evidence="3">GAS232</strain>
    </source>
</reference>
<keyword evidence="3" id="KW-1185">Reference proteome</keyword>
<gene>
    <name evidence="2" type="ORF">SAMN05444167_0990</name>
</gene>
<evidence type="ECO:0000313" key="2">
    <source>
        <dbReference type="EMBL" id="SDE97365.1"/>
    </source>
</evidence>
<feature type="compositionally biased region" description="Basic residues" evidence="1">
    <location>
        <begin position="12"/>
        <end position="21"/>
    </location>
</feature>
<protein>
    <submittedName>
        <fullName evidence="2">Uncharacterized protein</fullName>
    </submittedName>
</protein>
<evidence type="ECO:0000256" key="1">
    <source>
        <dbReference type="SAM" id="MobiDB-lite"/>
    </source>
</evidence>
<dbReference type="Proteomes" id="UP000182427">
    <property type="component" value="Chromosome I"/>
</dbReference>
<accession>A0A1G7HAF1</accession>
<sequence length="70" mass="7765">MSVPRSSDVSKHLARSPKRKGIVLPFPTSHVPARDIHTDEMTVKTEEQLLVGDLQATKETDGSELLPETR</sequence>
<organism evidence="2 3">
    <name type="scientific">Terriglobus roseus</name>
    <dbReference type="NCBI Taxonomy" id="392734"/>
    <lineage>
        <taxon>Bacteria</taxon>
        <taxon>Pseudomonadati</taxon>
        <taxon>Acidobacteriota</taxon>
        <taxon>Terriglobia</taxon>
        <taxon>Terriglobales</taxon>
        <taxon>Acidobacteriaceae</taxon>
        <taxon>Terriglobus</taxon>
    </lineage>
</organism>
<evidence type="ECO:0000313" key="3">
    <source>
        <dbReference type="Proteomes" id="UP000182427"/>
    </source>
</evidence>
<dbReference type="EMBL" id="LT629690">
    <property type="protein sequence ID" value="SDE97365.1"/>
    <property type="molecule type" value="Genomic_DNA"/>
</dbReference>
<proteinExistence type="predicted"/>